<dbReference type="GO" id="GO:0000956">
    <property type="term" value="P:nuclear-transcribed mRNA catabolic process"/>
    <property type="evidence" value="ECO:0007669"/>
    <property type="project" value="UniProtKB-UniRule"/>
</dbReference>
<feature type="region of interest" description="Disordered" evidence="9">
    <location>
        <begin position="654"/>
        <end position="679"/>
    </location>
</feature>
<feature type="compositionally biased region" description="Basic residues" evidence="9">
    <location>
        <begin position="45"/>
        <end position="54"/>
    </location>
</feature>
<dbReference type="GO" id="GO:0010587">
    <property type="term" value="P:miRNA catabolic process"/>
    <property type="evidence" value="ECO:0007669"/>
    <property type="project" value="TreeGrafter"/>
</dbReference>
<evidence type="ECO:0000256" key="2">
    <source>
        <dbReference type="ARBA" id="ARBA00022722"/>
    </source>
</evidence>
<feature type="compositionally biased region" description="Polar residues" evidence="9">
    <location>
        <begin position="310"/>
        <end position="319"/>
    </location>
</feature>
<feature type="binding site" evidence="8">
    <location>
        <position position="869"/>
    </location>
    <ligand>
        <name>Mg(2+)</name>
        <dbReference type="ChEBI" id="CHEBI:18420"/>
    </ligand>
</feature>
<evidence type="ECO:0000259" key="10">
    <source>
        <dbReference type="SMART" id="SM00955"/>
    </source>
</evidence>
<evidence type="ECO:0000256" key="1">
    <source>
        <dbReference type="ARBA" id="ARBA00022490"/>
    </source>
</evidence>
<dbReference type="Pfam" id="PF17877">
    <property type="entry name" value="Dis3l2_C_term"/>
    <property type="match status" value="1"/>
</dbReference>
<dbReference type="HAMAP" id="MF_03045">
    <property type="entry name" value="DIS3L2"/>
    <property type="match status" value="1"/>
</dbReference>
<dbReference type="Gene3D" id="2.40.50.690">
    <property type="match status" value="1"/>
</dbReference>
<comment type="caution">
    <text evidence="11">The sequence shown here is derived from an EMBL/GenBank/DDBJ whole genome shotgun (WGS) entry which is preliminary data.</text>
</comment>
<sequence length="1339" mass="149728">MEENIQNGSCKPLTSDALIENIQMQSANIQDSVTETEVQNPKDGVKRKTGVRTKMKNEQSLPSENSPTVRSPKSKNRTKKSLKDKSSDPASSEMPESSKSSKKPSSGSSDAFSDISAKLNSSGNMRIPKQGRRSSVPNHNVELQSQNSASTDIPSPRLVNRKSSGYRSKTPDCQTTPNKPRHQGKRASSGKHCLKFEPYIPLFQVQQGLKRGEFIEGALRINPRNYEDAYVNSPDGKMDIYIGGMQDRNRALAGDIVVVQINPKQEWKVLCDAIKDYQEKTGESVADTVCVPIPSPPCKVHTPDKLLRSRPQSSNSWGSTFEEHGPDTLKILGVDKLAKQMEDFTLEHKRSKGKNKRRSKINQQSKENSSGRTSTSYSQESSEDHLDKVSPKLEDKTSLDVQSNIKATNFGKVDASSPEKNENSGAPTNLDPGYAEMVYPSCDMDKIGTFTLEIEQNSNTSKNWESEESAFNIVVSPEELLSVDGNSILEPQNKYEMDGSDSDFGGIIVPPGDLSGDEFTDSASVGSSQSQHMEQVLEDAEFLACQQDADNNNIVFDNVTNIVHQFNTMDIRGLAPTGSVPGREKSLELECRVQHGNAVPSLHPIEVNSESVVCSSVSEIQLSKVQSSSDENVDADPLIIGHFNQIEVEQNINESVVSQGGRKSKKKRKRKKQEKKESVSCNANVRIPNFDISSLTVEDIMRHPQWTRFIQKTGIVVHVLERKHSRIAAGHLKLCPDKNRNWALFSPNDSRVPRIMVPMSDCPPNFYNRSGDYSNVLFLAEIADWSETSTFARGKLIKCLGNSGDVEVETEGILVENAVDFSDFPNEVLDCLPQEPDWHVPDREVKSRRDFRKECVFTIDPATARDMDDAVSCTALDNGNYEVGVHIADVTYFVEEGSKLDLFAKERSTSVYLVQRVIPMLPRLLCDNLCSLNPGQDRLTFSVVWEMTPKGDICKQWIGRSVINSCSKLSYEHAQSMLENPERKEWNPSAFPPVYGDFTLNDIATRVYQLHLLAVQLREKRFYNGALRLDQVKLQFTLDAESGLPSGFNVFVHKDSNKLIEEFMLLANMSVAKHIYEAFPTLSLLRRHPAPQPKMMADIVSMCETMGVILDPSSSGALQSSIAQYKGDDYLSRAQTELLMHLISKPMNCALYFCTGVLEEPSMFHHYALNVPLYTHFTSPIRRYPDILVHRLLGASLRYNRPPGMAPEEMEKCAAHCNDKKYNAKKVSDQSAEIFLSAFIRKMGCVHAKAMVLGVMDHSFDCLILDMGIIKRAYCDKLPLLKKEFKRTHGVNQLNLFWKDPSLKTGLEQVIVMFALVDVTLATDKDYLQIRVTLRKPGT</sequence>
<feature type="compositionally biased region" description="Low complexity" evidence="9">
    <location>
        <begin position="89"/>
        <end position="117"/>
    </location>
</feature>
<accession>A0AAV2BYS2</accession>
<dbReference type="Proteomes" id="UP001497382">
    <property type="component" value="Unassembled WGS sequence"/>
</dbReference>
<protein>
    <recommendedName>
        <fullName evidence="8">DIS3-like exonuclease 2</fullName>
        <ecNumber evidence="8">3.1.13.-</ecNumber>
    </recommendedName>
</protein>
<dbReference type="InterPro" id="IPR041093">
    <property type="entry name" value="Dis3l2-like_C"/>
</dbReference>
<evidence type="ECO:0000256" key="8">
    <source>
        <dbReference type="HAMAP-Rule" id="MF_03045"/>
    </source>
</evidence>
<keyword evidence="5 8" id="KW-0269">Exonuclease</keyword>
<dbReference type="GO" id="GO:1990074">
    <property type="term" value="P:polyuridylation-dependent mRNA catabolic process"/>
    <property type="evidence" value="ECO:0007669"/>
    <property type="project" value="UniProtKB-UniRule"/>
</dbReference>
<keyword evidence="12" id="KW-1185">Reference proteome</keyword>
<dbReference type="InterPro" id="IPR012340">
    <property type="entry name" value="NA-bd_OB-fold"/>
</dbReference>
<keyword evidence="3 8" id="KW-0479">Metal-binding</keyword>
<keyword evidence="8" id="KW-0464">Manganese</keyword>
<dbReference type="GO" id="GO:0000932">
    <property type="term" value="C:P-body"/>
    <property type="evidence" value="ECO:0007669"/>
    <property type="project" value="UniProtKB-SubCell"/>
</dbReference>
<feature type="region of interest" description="Disordered" evidence="9">
    <location>
        <begin position="300"/>
        <end position="325"/>
    </location>
</feature>
<dbReference type="EMBL" id="CAXIEN010000635">
    <property type="protein sequence ID" value="CAL1301213.1"/>
    <property type="molecule type" value="Genomic_DNA"/>
</dbReference>
<dbReference type="GO" id="GO:0000175">
    <property type="term" value="F:3'-5'-RNA exonuclease activity"/>
    <property type="evidence" value="ECO:0007669"/>
    <property type="project" value="UniProtKB-UniRule"/>
</dbReference>
<dbReference type="EC" id="3.1.13.-" evidence="8"/>
<dbReference type="InterPro" id="IPR050180">
    <property type="entry name" value="RNR_Ribonuclease"/>
</dbReference>
<feature type="compositionally biased region" description="Polar residues" evidence="9">
    <location>
        <begin position="161"/>
        <end position="178"/>
    </location>
</feature>
<dbReference type="PROSITE" id="PS01175">
    <property type="entry name" value="RIBONUCLEASE_II"/>
    <property type="match status" value="1"/>
</dbReference>
<dbReference type="InterPro" id="IPR028591">
    <property type="entry name" value="DIS3L2"/>
</dbReference>
<keyword evidence="4 8" id="KW-0378">Hydrolase</keyword>
<evidence type="ECO:0000256" key="9">
    <source>
        <dbReference type="SAM" id="MobiDB-lite"/>
    </source>
</evidence>
<dbReference type="Pfam" id="PF17216">
    <property type="entry name" value="Rrp44_CSD1"/>
    <property type="match status" value="1"/>
</dbReference>
<evidence type="ECO:0000256" key="5">
    <source>
        <dbReference type="ARBA" id="ARBA00022839"/>
    </source>
</evidence>
<feature type="compositionally biased region" description="Polar residues" evidence="9">
    <location>
        <begin position="361"/>
        <end position="380"/>
    </location>
</feature>
<evidence type="ECO:0000256" key="6">
    <source>
        <dbReference type="ARBA" id="ARBA00022842"/>
    </source>
</evidence>
<dbReference type="InterPro" id="IPR022966">
    <property type="entry name" value="RNase_II/R_CS"/>
</dbReference>
<dbReference type="Gene3D" id="2.40.50.140">
    <property type="entry name" value="Nucleic acid-binding proteins"/>
    <property type="match status" value="1"/>
</dbReference>
<keyword evidence="2 8" id="KW-0540">Nuclease</keyword>
<dbReference type="FunFam" id="2.40.50.700:FF:000003">
    <property type="entry name" value="DIS3-like exonuclease 2"/>
    <property type="match status" value="1"/>
</dbReference>
<evidence type="ECO:0000313" key="11">
    <source>
        <dbReference type="EMBL" id="CAL1301213.1"/>
    </source>
</evidence>
<feature type="compositionally biased region" description="Basic residues" evidence="9">
    <location>
        <begin position="179"/>
        <end position="189"/>
    </location>
</feature>
<dbReference type="InterPro" id="IPR041505">
    <property type="entry name" value="Dis3_CSD2"/>
</dbReference>
<name>A0AAV2BYS2_9ARAC</name>
<feature type="compositionally biased region" description="Basic and acidic residues" evidence="9">
    <location>
        <begin position="382"/>
        <end position="398"/>
    </location>
</feature>
<dbReference type="PANTHER" id="PTHR23355">
    <property type="entry name" value="RIBONUCLEASE"/>
    <property type="match status" value="1"/>
</dbReference>
<dbReference type="SMART" id="SM00955">
    <property type="entry name" value="RNB"/>
    <property type="match status" value="1"/>
</dbReference>
<feature type="compositionally biased region" description="Basic residues" evidence="9">
    <location>
        <begin position="349"/>
        <end position="360"/>
    </location>
</feature>
<keyword evidence="7 8" id="KW-0694">RNA-binding</keyword>
<evidence type="ECO:0000256" key="7">
    <source>
        <dbReference type="ARBA" id="ARBA00022884"/>
    </source>
</evidence>
<dbReference type="Pfam" id="PF17849">
    <property type="entry name" value="OB_Dis3"/>
    <property type="match status" value="1"/>
</dbReference>
<dbReference type="GO" id="GO:0008266">
    <property type="term" value="F:poly(U) RNA binding"/>
    <property type="evidence" value="ECO:0007669"/>
    <property type="project" value="UniProtKB-ARBA"/>
</dbReference>
<evidence type="ECO:0000313" key="12">
    <source>
        <dbReference type="Proteomes" id="UP001497382"/>
    </source>
</evidence>
<comment type="similarity">
    <text evidence="8">Belongs to the RNR ribonuclease family. DIS3L2 subfamily.</text>
</comment>
<organism evidence="11 12">
    <name type="scientific">Larinioides sclopetarius</name>
    <dbReference type="NCBI Taxonomy" id="280406"/>
    <lineage>
        <taxon>Eukaryota</taxon>
        <taxon>Metazoa</taxon>
        <taxon>Ecdysozoa</taxon>
        <taxon>Arthropoda</taxon>
        <taxon>Chelicerata</taxon>
        <taxon>Arachnida</taxon>
        <taxon>Araneae</taxon>
        <taxon>Araneomorphae</taxon>
        <taxon>Entelegynae</taxon>
        <taxon>Araneoidea</taxon>
        <taxon>Araneidae</taxon>
        <taxon>Larinioides</taxon>
    </lineage>
</organism>
<feature type="domain" description="RNB" evidence="10">
    <location>
        <begin position="848"/>
        <end position="1199"/>
    </location>
</feature>
<comment type="cofactor">
    <cofactor evidence="8">
        <name>Mg(2+)</name>
        <dbReference type="ChEBI" id="CHEBI:18420"/>
    </cofactor>
    <cofactor evidence="8">
        <name>Mn(2+)</name>
        <dbReference type="ChEBI" id="CHEBI:29035"/>
    </cofactor>
</comment>
<comment type="subcellular location">
    <subcellularLocation>
        <location evidence="8">Cytoplasm</location>
    </subcellularLocation>
    <subcellularLocation>
        <location evidence="8">Cytoplasm</location>
        <location evidence="8">P-body</location>
    </subcellularLocation>
</comment>
<evidence type="ECO:0000256" key="4">
    <source>
        <dbReference type="ARBA" id="ARBA00022801"/>
    </source>
</evidence>
<feature type="binding site" evidence="8">
    <location>
        <position position="860"/>
    </location>
    <ligand>
        <name>Mg(2+)</name>
        <dbReference type="ChEBI" id="CHEBI:18420"/>
    </ligand>
</feature>
<feature type="compositionally biased region" description="Polar residues" evidence="9">
    <location>
        <begin position="133"/>
        <end position="153"/>
    </location>
</feature>
<dbReference type="GO" id="GO:0046872">
    <property type="term" value="F:metal ion binding"/>
    <property type="evidence" value="ECO:0007669"/>
    <property type="project" value="UniProtKB-KW"/>
</dbReference>
<feature type="site" description="Important for catalytic activity" evidence="8">
    <location>
        <position position="868"/>
    </location>
</feature>
<comment type="function">
    <text evidence="8">3'-5'-exoribonuclease that specifically recognizes RNAs polyuridylated at their 3' end and mediates their degradation. Component of an exosome-independent RNA degradation pathway that mediates degradation of cytoplasmic mRNAs that have been deadenylated and subsequently uridylated at their 3'.</text>
</comment>
<proteinExistence type="inferred from homology"/>
<feature type="compositionally biased region" description="Polar residues" evidence="9">
    <location>
        <begin position="58"/>
        <end position="71"/>
    </location>
</feature>
<gene>
    <name evidence="11" type="ORF">LARSCL_LOCUS22382</name>
</gene>
<dbReference type="InterPro" id="IPR033771">
    <property type="entry name" value="Rrp44_CSD1"/>
</dbReference>
<dbReference type="SUPFAM" id="SSF50249">
    <property type="entry name" value="Nucleic acid-binding proteins"/>
    <property type="match status" value="3"/>
</dbReference>
<evidence type="ECO:0000256" key="3">
    <source>
        <dbReference type="ARBA" id="ARBA00022723"/>
    </source>
</evidence>
<dbReference type="InterPro" id="IPR001900">
    <property type="entry name" value="RNase_II/R"/>
</dbReference>
<feature type="compositionally biased region" description="Basic residues" evidence="9">
    <location>
        <begin position="662"/>
        <end position="673"/>
    </location>
</feature>
<feature type="region of interest" description="Disordered" evidence="9">
    <location>
        <begin position="346"/>
        <end position="433"/>
    </location>
</feature>
<reference evidence="11 12" key="1">
    <citation type="submission" date="2024-04" db="EMBL/GenBank/DDBJ databases">
        <authorList>
            <person name="Rising A."/>
            <person name="Reimegard J."/>
            <person name="Sonavane S."/>
            <person name="Akerstrom W."/>
            <person name="Nylinder S."/>
            <person name="Hedman E."/>
            <person name="Kallberg Y."/>
        </authorList>
    </citation>
    <scope>NUCLEOTIDE SEQUENCE [LARGE SCALE GENOMIC DNA]</scope>
</reference>
<dbReference type="Pfam" id="PF00773">
    <property type="entry name" value="RNB"/>
    <property type="match status" value="1"/>
</dbReference>
<feature type="region of interest" description="Disordered" evidence="9">
    <location>
        <begin position="30"/>
        <end position="189"/>
    </location>
</feature>
<keyword evidence="6 8" id="KW-0460">Magnesium</keyword>
<dbReference type="Gene3D" id="2.40.50.700">
    <property type="match status" value="1"/>
</dbReference>
<feature type="compositionally biased region" description="Polar residues" evidence="9">
    <location>
        <begin position="30"/>
        <end position="39"/>
    </location>
</feature>
<keyword evidence="1 8" id="KW-0963">Cytoplasm</keyword>
<dbReference type="PANTHER" id="PTHR23355:SF9">
    <property type="entry name" value="DIS3-LIKE EXONUCLEASE 2"/>
    <property type="match status" value="1"/>
</dbReference>